<name>V6K5A7_STRRC</name>
<keyword evidence="2" id="KW-1185">Reference proteome</keyword>
<dbReference type="HOGENOM" id="CLU_1884689_0_0_11"/>
<dbReference type="PATRIC" id="fig|1352936.5.peg.5333"/>
<evidence type="ECO:0000313" key="1">
    <source>
        <dbReference type="EMBL" id="EST27370.1"/>
    </source>
</evidence>
<dbReference type="AlphaFoldDB" id="V6K5A7"/>
<sequence length="135" mass="15480">MERHLFALADTDPEREETFSQIPDNSAFLAHEGSVVVASDLEDQRAKVRVELWDSPPDAPAEEEFKSLGEPSAVFFESERIQLISLMQEPQSDEYALTSAGPYRVRVWMGSQQENPAEELDAYRLFESFVIQLWR</sequence>
<accession>V6K5A7</accession>
<dbReference type="EMBL" id="AWQX01000214">
    <property type="protein sequence ID" value="EST27370.1"/>
    <property type="molecule type" value="Genomic_DNA"/>
</dbReference>
<proteinExistence type="predicted"/>
<organism evidence="1 2">
    <name type="scientific">Streptomyces roseochromogenus subsp. oscitans DS 12.976</name>
    <dbReference type="NCBI Taxonomy" id="1352936"/>
    <lineage>
        <taxon>Bacteria</taxon>
        <taxon>Bacillati</taxon>
        <taxon>Actinomycetota</taxon>
        <taxon>Actinomycetes</taxon>
        <taxon>Kitasatosporales</taxon>
        <taxon>Streptomycetaceae</taxon>
        <taxon>Streptomyces</taxon>
    </lineage>
</organism>
<protein>
    <submittedName>
        <fullName evidence="1">Uncharacterized protein</fullName>
    </submittedName>
</protein>
<gene>
    <name evidence="1" type="ORF">M878_25570</name>
</gene>
<evidence type="ECO:0000313" key="2">
    <source>
        <dbReference type="Proteomes" id="UP000017984"/>
    </source>
</evidence>
<dbReference type="Proteomes" id="UP000017984">
    <property type="component" value="Chromosome"/>
</dbReference>
<comment type="caution">
    <text evidence="1">The sequence shown here is derived from an EMBL/GenBank/DDBJ whole genome shotgun (WGS) entry which is preliminary data.</text>
</comment>
<reference evidence="1 2" key="1">
    <citation type="journal article" date="2014" name="Genome Announc.">
        <title>Draft Genome Sequence of Streptomyces roseochromogenes subsp. oscitans DS 12.976, Producer of the Aminocoumarin Antibiotic Clorobiocin.</title>
        <authorList>
            <person name="Ruckert C."/>
            <person name="Kalinowski J."/>
            <person name="Heide L."/>
            <person name="Apel A.K."/>
        </authorList>
    </citation>
    <scope>NUCLEOTIDE SEQUENCE [LARGE SCALE GENOMIC DNA]</scope>
    <source>
        <strain evidence="1 2">DS 12.976</strain>
    </source>
</reference>